<dbReference type="RefSeq" id="XP_012213193.1">
    <property type="nucleotide sequence ID" value="XM_012357803.1"/>
</dbReference>
<dbReference type="Proteomes" id="UP000030745">
    <property type="component" value="Unassembled WGS sequence"/>
</dbReference>
<accession>A0A067BDB2</accession>
<dbReference type="InterPro" id="IPR002110">
    <property type="entry name" value="Ankyrin_rpt"/>
</dbReference>
<keyword evidence="2" id="KW-1185">Reference proteome</keyword>
<name>A0A067BDB2_SAPPC</name>
<evidence type="ECO:0000313" key="2">
    <source>
        <dbReference type="Proteomes" id="UP000030745"/>
    </source>
</evidence>
<protein>
    <submittedName>
        <fullName evidence="1">Uncharacterized protein</fullName>
    </submittedName>
</protein>
<organism evidence="1 2">
    <name type="scientific">Saprolegnia parasitica (strain CBS 223.65)</name>
    <dbReference type="NCBI Taxonomy" id="695850"/>
    <lineage>
        <taxon>Eukaryota</taxon>
        <taxon>Sar</taxon>
        <taxon>Stramenopiles</taxon>
        <taxon>Oomycota</taxon>
        <taxon>Saprolegniomycetes</taxon>
        <taxon>Saprolegniales</taxon>
        <taxon>Saprolegniaceae</taxon>
        <taxon>Saprolegnia</taxon>
    </lineage>
</organism>
<dbReference type="PANTHER" id="PTHR46586">
    <property type="entry name" value="ANKYRIN REPEAT-CONTAINING PROTEIN"/>
    <property type="match status" value="1"/>
</dbReference>
<feature type="non-terminal residue" evidence="1">
    <location>
        <position position="430"/>
    </location>
</feature>
<dbReference type="OrthoDB" id="82954at2759"/>
<dbReference type="OMA" id="GVLLWYE"/>
<dbReference type="Gene3D" id="1.25.40.20">
    <property type="entry name" value="Ankyrin repeat-containing domain"/>
    <property type="match status" value="2"/>
</dbReference>
<dbReference type="EMBL" id="KK584338">
    <property type="protein sequence ID" value="KDO16098.1"/>
    <property type="molecule type" value="Genomic_DNA"/>
</dbReference>
<dbReference type="InterPro" id="IPR036770">
    <property type="entry name" value="Ankyrin_rpt-contain_sf"/>
</dbReference>
<sequence>MTTYWADVADLHALIFAYAGPLTQWINGRLNEGYPRSEWSDIERSIWADAFRCDWLGDLRSLPHQRMTLGRSETRLIRSRRMYAQVKELLYDRNPSLGVLLWYERAMYPKQDDAAEAFYTTALLAAPMENVWLDVLAPFLQAKETLATAAALGGHLRFLQYLVYEKGVDVSRMANFTSGSRHLIMDRVASNGHVGVLAFLHEMECSGISSAALEGAMKHHHLDTIAFLFKHFPHLAIPEKATLYAARYGHLGLLRYLVTQRQAPCPPRVMDVAAYKGHRHIVKFLHKQQTGCTTMAMDAAACAGHLDIVKFLHFNRTEGCTTLAFDAAAVRGNRPLLDFLIEHRREGGSTMAMDGAAYEGNEAMVRFLHKHRHEGCTTRAVDFAADRGHLGIVQFLLAERSEGEVLACLLEHDVTKAKAVQALKKSSPTS</sequence>
<dbReference type="GeneID" id="24139891"/>
<dbReference type="InterPro" id="IPR052050">
    <property type="entry name" value="SecEffector_AnkRepeat"/>
</dbReference>
<evidence type="ECO:0000313" key="1">
    <source>
        <dbReference type="EMBL" id="KDO16098.1"/>
    </source>
</evidence>
<gene>
    <name evidence="1" type="ORF">SPRG_18366</name>
</gene>
<proteinExistence type="predicted"/>
<reference evidence="1 2" key="1">
    <citation type="journal article" date="2013" name="PLoS Genet.">
        <title>Distinctive expansion of potential virulence genes in the genome of the oomycete fish pathogen Saprolegnia parasitica.</title>
        <authorList>
            <person name="Jiang R.H."/>
            <person name="de Bruijn I."/>
            <person name="Haas B.J."/>
            <person name="Belmonte R."/>
            <person name="Lobach L."/>
            <person name="Christie J."/>
            <person name="van den Ackerveken G."/>
            <person name="Bottin A."/>
            <person name="Bulone V."/>
            <person name="Diaz-Moreno S.M."/>
            <person name="Dumas B."/>
            <person name="Fan L."/>
            <person name="Gaulin E."/>
            <person name="Govers F."/>
            <person name="Grenville-Briggs L.J."/>
            <person name="Horner N.R."/>
            <person name="Levin J.Z."/>
            <person name="Mammella M."/>
            <person name="Meijer H.J."/>
            <person name="Morris P."/>
            <person name="Nusbaum C."/>
            <person name="Oome S."/>
            <person name="Phillips A.J."/>
            <person name="van Rooyen D."/>
            <person name="Rzeszutek E."/>
            <person name="Saraiva M."/>
            <person name="Secombes C.J."/>
            <person name="Seidl M.F."/>
            <person name="Snel B."/>
            <person name="Stassen J.H."/>
            <person name="Sykes S."/>
            <person name="Tripathy S."/>
            <person name="van den Berg H."/>
            <person name="Vega-Arreguin J.C."/>
            <person name="Wawra S."/>
            <person name="Young S.K."/>
            <person name="Zeng Q."/>
            <person name="Dieguez-Uribeondo J."/>
            <person name="Russ C."/>
            <person name="Tyler B.M."/>
            <person name="van West P."/>
        </authorList>
    </citation>
    <scope>NUCLEOTIDE SEQUENCE [LARGE SCALE GENOMIC DNA]</scope>
    <source>
        <strain evidence="1 2">CBS 223.65</strain>
    </source>
</reference>
<dbReference type="Pfam" id="PF13637">
    <property type="entry name" value="Ank_4"/>
    <property type="match status" value="1"/>
</dbReference>
<dbReference type="SUPFAM" id="SSF48403">
    <property type="entry name" value="Ankyrin repeat"/>
    <property type="match status" value="1"/>
</dbReference>
<dbReference type="AlphaFoldDB" id="A0A067BDB2"/>
<dbReference type="STRING" id="695850.A0A067BDB2"/>
<dbReference type="PANTHER" id="PTHR46586:SF2">
    <property type="entry name" value="SWIM-TYPE DOMAIN-CONTAINING PROTEIN"/>
    <property type="match status" value="1"/>
</dbReference>
<dbReference type="KEGG" id="spar:SPRG_18366"/>
<dbReference type="VEuPathDB" id="FungiDB:SPRG_18366"/>